<keyword evidence="2" id="KW-1185">Reference proteome</keyword>
<reference evidence="1 2" key="1">
    <citation type="submission" date="2016-08" db="EMBL/GenBank/DDBJ databases">
        <title>Genome sequence of Clavibacter michiganensis subsp. michiganensis strain CASJ007.</title>
        <authorList>
            <person name="Thapa S.P."/>
            <person name="Coaker G."/>
        </authorList>
    </citation>
    <scope>NUCLEOTIDE SEQUENCE [LARGE SCALE GENOMIC DNA]</scope>
    <source>
        <strain evidence="1">CASJ007</strain>
    </source>
</reference>
<dbReference type="Proteomes" id="UP000195062">
    <property type="component" value="Unassembled WGS sequence"/>
</dbReference>
<dbReference type="AlphaFoldDB" id="A0A251XHX2"/>
<protein>
    <submittedName>
        <fullName evidence="1">Uncharacterized protein</fullName>
    </submittedName>
</protein>
<organism evidence="1 2">
    <name type="scientific">Clavibacter michiganensis subsp. michiganensis</name>
    <dbReference type="NCBI Taxonomy" id="33013"/>
    <lineage>
        <taxon>Bacteria</taxon>
        <taxon>Bacillati</taxon>
        <taxon>Actinomycetota</taxon>
        <taxon>Actinomycetes</taxon>
        <taxon>Micrococcales</taxon>
        <taxon>Microbacteriaceae</taxon>
        <taxon>Clavibacter</taxon>
    </lineage>
</organism>
<comment type="caution">
    <text evidence="1">The sequence shown here is derived from an EMBL/GenBank/DDBJ whole genome shotgun (WGS) entry which is preliminary data.</text>
</comment>
<accession>A0A251XHX2</accession>
<gene>
    <name evidence="1" type="ORF">CMMCAS07_12185</name>
</gene>
<dbReference type="EMBL" id="MDHH01000002">
    <property type="protein sequence ID" value="OUE02768.1"/>
    <property type="molecule type" value="Genomic_DNA"/>
</dbReference>
<sequence length="84" mass="9571">MSGCSWYSASISSPNISMRMASSSYIGMISMVSPRTRKLPREKSTSLRWYCMETNLRMSVSRLICIPTWSATIAFMYCSGWPRP</sequence>
<name>A0A251XHX2_CLAMM</name>
<proteinExistence type="predicted"/>
<evidence type="ECO:0000313" key="1">
    <source>
        <dbReference type="EMBL" id="OUE02768.1"/>
    </source>
</evidence>
<evidence type="ECO:0000313" key="2">
    <source>
        <dbReference type="Proteomes" id="UP000195062"/>
    </source>
</evidence>